<organism evidence="1">
    <name type="scientific">Solanum lycopersicum</name>
    <name type="common">Tomato</name>
    <name type="synonym">Lycopersicon esculentum</name>
    <dbReference type="NCBI Taxonomy" id="4081"/>
    <lineage>
        <taxon>Eukaryota</taxon>
        <taxon>Viridiplantae</taxon>
        <taxon>Streptophyta</taxon>
        <taxon>Embryophyta</taxon>
        <taxon>Tracheophyta</taxon>
        <taxon>Spermatophyta</taxon>
        <taxon>Magnoliopsida</taxon>
        <taxon>eudicotyledons</taxon>
        <taxon>Gunneridae</taxon>
        <taxon>Pentapetalae</taxon>
        <taxon>asterids</taxon>
        <taxon>lamiids</taxon>
        <taxon>Solanales</taxon>
        <taxon>Solanaceae</taxon>
        <taxon>Solanoideae</taxon>
        <taxon>Solaneae</taxon>
        <taxon>Solanum</taxon>
        <taxon>Solanum subgen. Lycopersicon</taxon>
    </lineage>
</organism>
<reference evidence="1" key="1">
    <citation type="journal article" date="2012" name="Nature">
        <title>The tomato genome sequence provides insights into fleshy fruit evolution.</title>
        <authorList>
            <consortium name="Tomato Genome Consortium"/>
        </authorList>
    </citation>
    <scope>NUCLEOTIDE SEQUENCE [LARGE SCALE GENOMIC DNA]</scope>
    <source>
        <strain evidence="1">cv. Heinz 1706</strain>
    </source>
</reference>
<dbReference type="Gramene" id="Solyc04g025735.1.1">
    <property type="protein sequence ID" value="Solyc04g025735.1.1"/>
    <property type="gene ID" value="Solyc04g025735.1"/>
</dbReference>
<dbReference type="EnsemblPlants" id="Solyc04g025735.1.1">
    <property type="protein sequence ID" value="Solyc04g025735.1.1"/>
    <property type="gene ID" value="Solyc04g025735.1"/>
</dbReference>
<accession>A0A3Q7GU25</accession>
<protein>
    <submittedName>
        <fullName evidence="1">Uncharacterized protein</fullName>
    </submittedName>
</protein>
<dbReference type="AlphaFoldDB" id="A0A3Q7GU25"/>
<dbReference type="Proteomes" id="UP000004994">
    <property type="component" value="Chromosome 4"/>
</dbReference>
<proteinExistence type="predicted"/>
<keyword evidence="2" id="KW-1185">Reference proteome</keyword>
<reference evidence="1" key="2">
    <citation type="submission" date="2019-01" db="UniProtKB">
        <authorList>
            <consortium name="EnsemblPlants"/>
        </authorList>
    </citation>
    <scope>IDENTIFICATION</scope>
    <source>
        <strain evidence="1">cv. Heinz 1706</strain>
    </source>
</reference>
<evidence type="ECO:0000313" key="1">
    <source>
        <dbReference type="EnsemblPlants" id="Solyc04g025735.1.1"/>
    </source>
</evidence>
<name>A0A3Q7GU25_SOLLC</name>
<dbReference type="STRING" id="4081.A0A3Q7GU25"/>
<dbReference type="InParanoid" id="A0A3Q7GU25"/>
<sequence>MDRKRRLNELLGITSHSSAKKQENPPIKDVFTDVYDVFPANLQEQEISIRETIRRHPLIILLMFPSS</sequence>
<evidence type="ECO:0000313" key="2">
    <source>
        <dbReference type="Proteomes" id="UP000004994"/>
    </source>
</evidence>